<dbReference type="InterPro" id="IPR043519">
    <property type="entry name" value="NT_sf"/>
</dbReference>
<comment type="caution">
    <text evidence="1">The sequence shown here is derived from an EMBL/GenBank/DDBJ whole genome shotgun (WGS) entry which is preliminary data.</text>
</comment>
<accession>A0ABQ4PD03</accession>
<dbReference type="Gene3D" id="3.30.460.10">
    <property type="entry name" value="Beta Polymerase, domain 2"/>
    <property type="match status" value="1"/>
</dbReference>
<evidence type="ECO:0000313" key="1">
    <source>
        <dbReference type="EMBL" id="GIU45425.1"/>
    </source>
</evidence>
<name>A0ABQ4PD03_9GAMM</name>
<dbReference type="SUPFAM" id="SSF81301">
    <property type="entry name" value="Nucleotidyltransferase"/>
    <property type="match status" value="1"/>
</dbReference>
<proteinExistence type="predicted"/>
<evidence type="ECO:0008006" key="3">
    <source>
        <dbReference type="Google" id="ProtNLM"/>
    </source>
</evidence>
<keyword evidence="2" id="KW-1185">Reference proteome</keyword>
<protein>
    <recommendedName>
        <fullName evidence="3">Polymerase beta nucleotidyltransferase domain-containing protein</fullName>
    </recommendedName>
</protein>
<reference evidence="1 2" key="1">
    <citation type="submission" date="2021-05" db="EMBL/GenBank/DDBJ databases">
        <title>Molecular characterization for Shewanella algae harboring chromosomal blaOXA-55-like strains isolated from clinical and environment sample.</title>
        <authorList>
            <person name="Ohama Y."/>
            <person name="Aoki K."/>
            <person name="Harada S."/>
            <person name="Moriya K."/>
            <person name="Ishii Y."/>
            <person name="Tateda K."/>
        </authorList>
    </citation>
    <scope>NUCLEOTIDE SEQUENCE [LARGE SCALE GENOMIC DNA]</scope>
    <source>
        <strain evidence="1 2">LMG 23746</strain>
    </source>
</reference>
<organism evidence="1 2">
    <name type="scientific">Shewanella algidipiscicola</name>
    <dbReference type="NCBI Taxonomy" id="614070"/>
    <lineage>
        <taxon>Bacteria</taxon>
        <taxon>Pseudomonadati</taxon>
        <taxon>Pseudomonadota</taxon>
        <taxon>Gammaproteobacteria</taxon>
        <taxon>Alteromonadales</taxon>
        <taxon>Shewanellaceae</taxon>
        <taxon>Shewanella</taxon>
    </lineage>
</organism>
<dbReference type="EMBL" id="BPFB01000012">
    <property type="protein sequence ID" value="GIU45425.1"/>
    <property type="molecule type" value="Genomic_DNA"/>
</dbReference>
<dbReference type="Proteomes" id="UP000761574">
    <property type="component" value="Unassembled WGS sequence"/>
</dbReference>
<sequence length="109" mass="12438">MSSGYIIRKMTREIQSIHTKNSNLFSVYGFGSFFRSSYANDCDLLLVVKNDTENLGQLHADLSNIFYELGSKLSIDFDLTILTEREHKASPLREHDRLVEISVPKVPNT</sequence>
<evidence type="ECO:0000313" key="2">
    <source>
        <dbReference type="Proteomes" id="UP000761574"/>
    </source>
</evidence>
<gene>
    <name evidence="1" type="ORF">TUM4630_13500</name>
</gene>